<organism evidence="2 3">
    <name type="scientific">Kribbella alba</name>
    <dbReference type="NCBI Taxonomy" id="190197"/>
    <lineage>
        <taxon>Bacteria</taxon>
        <taxon>Bacillati</taxon>
        <taxon>Actinomycetota</taxon>
        <taxon>Actinomycetes</taxon>
        <taxon>Propionibacteriales</taxon>
        <taxon>Kribbellaceae</taxon>
        <taxon>Kribbella</taxon>
    </lineage>
</organism>
<dbReference type="RefSeq" id="WP_344111818.1">
    <property type="nucleotide sequence ID" value="NZ_BAAANE010000004.1"/>
</dbReference>
<protein>
    <submittedName>
        <fullName evidence="2">Class I SAM-dependent methyltransferase</fullName>
    </submittedName>
</protein>
<dbReference type="Proteomes" id="UP001501319">
    <property type="component" value="Unassembled WGS sequence"/>
</dbReference>
<dbReference type="Gene3D" id="3.40.50.150">
    <property type="entry name" value="Vaccinia Virus protein VP39"/>
    <property type="match status" value="1"/>
</dbReference>
<sequence length="213" mass="22748">MTQSYLHDTRTSYDTVAADYAEIVRDGGPWERATLARFAELVQQGGSGPVLDVGCGPGRVTALLHELGLQASGVDLSPGMVEVARRDHPGLTFAVGSMTDLDLPDAGLGGLIAWWSIVHLPPEVLPVAFAEFHRVLAPGGELLLGFHVGDERRHKKSGYGGHPMSLDVYLLPPDRIAELATAAGLIAHTRLITDLEAAVPQACLFFRKPAAIQ</sequence>
<proteinExistence type="predicted"/>
<name>A0ABN2FAQ1_9ACTN</name>
<dbReference type="EMBL" id="BAAANE010000004">
    <property type="protein sequence ID" value="GAA1638003.1"/>
    <property type="molecule type" value="Genomic_DNA"/>
</dbReference>
<accession>A0ABN2FAQ1</accession>
<keyword evidence="2" id="KW-0808">Transferase</keyword>
<comment type="caution">
    <text evidence="2">The sequence shown here is derived from an EMBL/GenBank/DDBJ whole genome shotgun (WGS) entry which is preliminary data.</text>
</comment>
<reference evidence="2 3" key="1">
    <citation type="journal article" date="2019" name="Int. J. Syst. Evol. Microbiol.">
        <title>The Global Catalogue of Microorganisms (GCM) 10K type strain sequencing project: providing services to taxonomists for standard genome sequencing and annotation.</title>
        <authorList>
            <consortium name="The Broad Institute Genomics Platform"/>
            <consortium name="The Broad Institute Genome Sequencing Center for Infectious Disease"/>
            <person name="Wu L."/>
            <person name="Ma J."/>
        </authorList>
    </citation>
    <scope>NUCLEOTIDE SEQUENCE [LARGE SCALE GENOMIC DNA]</scope>
    <source>
        <strain evidence="2 3">JCM 14306</strain>
    </source>
</reference>
<dbReference type="InterPro" id="IPR029063">
    <property type="entry name" value="SAM-dependent_MTases_sf"/>
</dbReference>
<gene>
    <name evidence="2" type="ORF">GCM10009744_29160</name>
</gene>
<dbReference type="GO" id="GO:0008168">
    <property type="term" value="F:methyltransferase activity"/>
    <property type="evidence" value="ECO:0007669"/>
    <property type="project" value="UniProtKB-KW"/>
</dbReference>
<keyword evidence="2" id="KW-0489">Methyltransferase</keyword>
<dbReference type="InterPro" id="IPR050508">
    <property type="entry name" value="Methyltransf_Superfamily"/>
</dbReference>
<dbReference type="PANTHER" id="PTHR42912">
    <property type="entry name" value="METHYLTRANSFERASE"/>
    <property type="match status" value="1"/>
</dbReference>
<dbReference type="Pfam" id="PF13649">
    <property type="entry name" value="Methyltransf_25"/>
    <property type="match status" value="1"/>
</dbReference>
<evidence type="ECO:0000313" key="2">
    <source>
        <dbReference type="EMBL" id="GAA1638003.1"/>
    </source>
</evidence>
<dbReference type="SUPFAM" id="SSF53335">
    <property type="entry name" value="S-adenosyl-L-methionine-dependent methyltransferases"/>
    <property type="match status" value="1"/>
</dbReference>
<keyword evidence="3" id="KW-1185">Reference proteome</keyword>
<dbReference type="CDD" id="cd02440">
    <property type="entry name" value="AdoMet_MTases"/>
    <property type="match status" value="1"/>
</dbReference>
<dbReference type="InterPro" id="IPR041698">
    <property type="entry name" value="Methyltransf_25"/>
</dbReference>
<evidence type="ECO:0000313" key="3">
    <source>
        <dbReference type="Proteomes" id="UP001501319"/>
    </source>
</evidence>
<feature type="domain" description="Methyltransferase" evidence="1">
    <location>
        <begin position="50"/>
        <end position="140"/>
    </location>
</feature>
<evidence type="ECO:0000259" key="1">
    <source>
        <dbReference type="Pfam" id="PF13649"/>
    </source>
</evidence>
<dbReference type="GO" id="GO:0032259">
    <property type="term" value="P:methylation"/>
    <property type="evidence" value="ECO:0007669"/>
    <property type="project" value="UniProtKB-KW"/>
</dbReference>